<dbReference type="EMBL" id="JADIKM010000001">
    <property type="protein sequence ID" value="MFK2902541.1"/>
    <property type="molecule type" value="Genomic_DNA"/>
</dbReference>
<organism evidence="1 2">
    <name type="scientific">Dyella ginsengisoli</name>
    <dbReference type="NCBI Taxonomy" id="363848"/>
    <lineage>
        <taxon>Bacteria</taxon>
        <taxon>Pseudomonadati</taxon>
        <taxon>Pseudomonadota</taxon>
        <taxon>Gammaproteobacteria</taxon>
        <taxon>Lysobacterales</taxon>
        <taxon>Rhodanobacteraceae</taxon>
        <taxon>Dyella</taxon>
    </lineage>
</organism>
<accession>A0ABW8JQS2</accession>
<protein>
    <submittedName>
        <fullName evidence="1">Uncharacterized protein</fullName>
    </submittedName>
</protein>
<dbReference type="Proteomes" id="UP001620460">
    <property type="component" value="Unassembled WGS sequence"/>
</dbReference>
<name>A0ABW8JQS2_9GAMM</name>
<comment type="caution">
    <text evidence="1">The sequence shown here is derived from an EMBL/GenBank/DDBJ whole genome shotgun (WGS) entry which is preliminary data.</text>
</comment>
<evidence type="ECO:0000313" key="1">
    <source>
        <dbReference type="EMBL" id="MFK2902541.1"/>
    </source>
</evidence>
<gene>
    <name evidence="1" type="ORF">ISP17_01095</name>
</gene>
<keyword evidence="2" id="KW-1185">Reference proteome</keyword>
<sequence>MTKTTLDKSELAVRLLDRAIRMFFDGDDTLFVMTMAHPAHLLLQNMAERKFPNGNGSKQVWDRLNADGVKVLEDGTQIETYNQFLNYLHRVPNAAKHANKLEETHVTYDEGNAAAIMAAACLHAQQLECGTPFHLTYMVWRMAVGGTFGESPDDATKEYVDINFPGIREMSKAAQLEAGRNAISALMARR</sequence>
<evidence type="ECO:0000313" key="2">
    <source>
        <dbReference type="Proteomes" id="UP001620460"/>
    </source>
</evidence>
<proteinExistence type="predicted"/>
<reference evidence="1 2" key="1">
    <citation type="submission" date="2020-10" db="EMBL/GenBank/DDBJ databases">
        <title>Phylogeny of dyella-like bacteria.</title>
        <authorList>
            <person name="Fu J."/>
        </authorList>
    </citation>
    <scope>NUCLEOTIDE SEQUENCE [LARGE SCALE GENOMIC DNA]</scope>
    <source>
        <strain evidence="1 2">Gsoil3046</strain>
    </source>
</reference>
<dbReference type="RefSeq" id="WP_404629664.1">
    <property type="nucleotide sequence ID" value="NZ_JADIKM010000001.1"/>
</dbReference>